<dbReference type="EMBL" id="JACIFX010000020">
    <property type="protein sequence ID" value="MBB4232902.1"/>
    <property type="molecule type" value="Genomic_DNA"/>
</dbReference>
<keyword evidence="2" id="KW-1185">Reference proteome</keyword>
<dbReference type="RefSeq" id="WP_022718818.1">
    <property type="nucleotide sequence ID" value="NZ_JACIFX010000020.1"/>
</dbReference>
<dbReference type="Proteomes" id="UP000551353">
    <property type="component" value="Unassembled WGS sequence"/>
</dbReference>
<protein>
    <submittedName>
        <fullName evidence="1">Uncharacterized protein</fullName>
    </submittedName>
</protein>
<evidence type="ECO:0000313" key="1">
    <source>
        <dbReference type="EMBL" id="MBB4232902.1"/>
    </source>
</evidence>
<name>A0ABR6IYA2_9HYPH</name>
<organism evidence="1 2">
    <name type="scientific">Rhizobium mongolense</name>
    <dbReference type="NCBI Taxonomy" id="57676"/>
    <lineage>
        <taxon>Bacteria</taxon>
        <taxon>Pseudomonadati</taxon>
        <taxon>Pseudomonadota</taxon>
        <taxon>Alphaproteobacteria</taxon>
        <taxon>Hyphomicrobiales</taxon>
        <taxon>Rhizobiaceae</taxon>
        <taxon>Rhizobium/Agrobacterium group</taxon>
        <taxon>Rhizobium</taxon>
    </lineage>
</organism>
<sequence>MHVTVSRDESGRLASASKPEALRIDKGIGRLGWAVQEVHLFGSPRWPATSKNAETFKKMAAAELHSTTAKVPWEAGEKL</sequence>
<accession>A0ABR6IYA2</accession>
<evidence type="ECO:0000313" key="2">
    <source>
        <dbReference type="Proteomes" id="UP000551353"/>
    </source>
</evidence>
<comment type="caution">
    <text evidence="1">The sequence shown here is derived from an EMBL/GenBank/DDBJ whole genome shotgun (WGS) entry which is preliminary data.</text>
</comment>
<proteinExistence type="predicted"/>
<reference evidence="1 2" key="1">
    <citation type="submission" date="2020-08" db="EMBL/GenBank/DDBJ databases">
        <title>Genomic Encyclopedia of Type Strains, Phase IV (KMG-V): Genome sequencing to study the core and pangenomes of soil and plant-associated prokaryotes.</title>
        <authorList>
            <person name="Whitman W."/>
        </authorList>
    </citation>
    <scope>NUCLEOTIDE SEQUENCE [LARGE SCALE GENOMIC DNA]</scope>
    <source>
        <strain evidence="1 2">SEMIA 4087</strain>
    </source>
</reference>
<gene>
    <name evidence="1" type="ORF">GGD56_006801</name>
</gene>